<feature type="compositionally biased region" description="Polar residues" evidence="2">
    <location>
        <begin position="28"/>
        <end position="37"/>
    </location>
</feature>
<keyword evidence="4" id="KW-1185">Reference proteome</keyword>
<gene>
    <name evidence="3" type="ORF">BC777_2378</name>
</gene>
<proteinExistence type="predicted"/>
<dbReference type="AlphaFoldDB" id="A0A2M8W520"/>
<dbReference type="EMBL" id="PGTY01000002">
    <property type="protein sequence ID" value="PJI86021.1"/>
    <property type="molecule type" value="Genomic_DNA"/>
</dbReference>
<organism evidence="3 4">
    <name type="scientific">Yoonia maricola</name>
    <dbReference type="NCBI Taxonomy" id="420999"/>
    <lineage>
        <taxon>Bacteria</taxon>
        <taxon>Pseudomonadati</taxon>
        <taxon>Pseudomonadota</taxon>
        <taxon>Alphaproteobacteria</taxon>
        <taxon>Rhodobacterales</taxon>
        <taxon>Paracoccaceae</taxon>
        <taxon>Yoonia</taxon>
    </lineage>
</organism>
<dbReference type="Proteomes" id="UP000228531">
    <property type="component" value="Unassembled WGS sequence"/>
</dbReference>
<dbReference type="InterPro" id="IPR036291">
    <property type="entry name" value="NAD(P)-bd_dom_sf"/>
</dbReference>
<dbReference type="PANTHER" id="PTHR43574">
    <property type="entry name" value="EPIMERASE-RELATED"/>
    <property type="match status" value="1"/>
</dbReference>
<evidence type="ECO:0000313" key="4">
    <source>
        <dbReference type="Proteomes" id="UP000228531"/>
    </source>
</evidence>
<evidence type="ECO:0000256" key="1">
    <source>
        <dbReference type="ARBA" id="ARBA00023027"/>
    </source>
</evidence>
<comment type="caution">
    <text evidence="3">The sequence shown here is derived from an EMBL/GenBank/DDBJ whole genome shotgun (WGS) entry which is preliminary data.</text>
</comment>
<dbReference type="Gene3D" id="3.40.50.720">
    <property type="entry name" value="NAD(P)-binding Rossmann-like Domain"/>
    <property type="match status" value="1"/>
</dbReference>
<name>A0A2M8W520_9RHOB</name>
<dbReference type="SUPFAM" id="SSF51735">
    <property type="entry name" value="NAD(P)-binding Rossmann-fold domains"/>
    <property type="match status" value="1"/>
</dbReference>
<reference evidence="3 4" key="1">
    <citation type="submission" date="2017-11" db="EMBL/GenBank/DDBJ databases">
        <title>Genomic Encyclopedia of Archaeal and Bacterial Type Strains, Phase II (KMG-II): From Individual Species to Whole Genera.</title>
        <authorList>
            <person name="Goeker M."/>
        </authorList>
    </citation>
    <scope>NUCLEOTIDE SEQUENCE [LARGE SCALE GENOMIC DNA]</scope>
    <source>
        <strain evidence="3 4">DSM 29128</strain>
    </source>
</reference>
<accession>A0A2M8W520</accession>
<feature type="region of interest" description="Disordered" evidence="2">
    <location>
        <begin position="24"/>
        <end position="49"/>
    </location>
</feature>
<evidence type="ECO:0000256" key="2">
    <source>
        <dbReference type="SAM" id="MobiDB-lite"/>
    </source>
</evidence>
<evidence type="ECO:0000313" key="3">
    <source>
        <dbReference type="EMBL" id="PJI86021.1"/>
    </source>
</evidence>
<protein>
    <submittedName>
        <fullName evidence="3">Nucleoside-diphosphate-sugar epimerase</fullName>
    </submittedName>
</protein>
<keyword evidence="1" id="KW-0520">NAD</keyword>
<sequence>MHTQPRNTTDWGERVDLPAAPVFPCQINRPSQATHTNGARKHLRPHTGSATKTTMTKTLLSFGHGYSARALSRILLPQDWRIIGTTRSEDKAPRLMNEGIEPRIWPGADMIPALNAATHLLISAAPGDAGDPVLAELRDEIAQRAAQFAWVGYLSTTGVYGDHDGGWVDENTALTPATKRGIARVKAEAAWAAIPGLPLHIFRLAGIYGPGRGPFSKVRNGTARRIIKKGQVFSRTHVADIARVLAASIHKPNPGAAYNVCDNDPAPPEDVIAYAAELLGLPIPEAVDFETADMTPMARSFYAESKKVRNDRIKDELGVELLYPDYKSGLKALLAQEIGA</sequence>
<dbReference type="CDD" id="cd05266">
    <property type="entry name" value="SDR_a4"/>
    <property type="match status" value="1"/>
</dbReference>